<protein>
    <submittedName>
        <fullName evidence="1">Uncharacterized protein</fullName>
    </submittedName>
</protein>
<accession>A0A9D1L126</accession>
<evidence type="ECO:0000313" key="1">
    <source>
        <dbReference type="EMBL" id="HIU13512.1"/>
    </source>
</evidence>
<reference evidence="1" key="2">
    <citation type="journal article" date="2021" name="PeerJ">
        <title>Extensive microbial diversity within the chicken gut microbiome revealed by metagenomics and culture.</title>
        <authorList>
            <person name="Gilroy R."/>
            <person name="Ravi A."/>
            <person name="Getino M."/>
            <person name="Pursley I."/>
            <person name="Horton D.L."/>
            <person name="Alikhan N.F."/>
            <person name="Baker D."/>
            <person name="Gharbi K."/>
            <person name="Hall N."/>
            <person name="Watson M."/>
            <person name="Adriaenssens E.M."/>
            <person name="Foster-Nyarko E."/>
            <person name="Jarju S."/>
            <person name="Secka A."/>
            <person name="Antonio M."/>
            <person name="Oren A."/>
            <person name="Chaudhuri R.R."/>
            <person name="La Ragione R."/>
            <person name="Hildebrand F."/>
            <person name="Pallen M.J."/>
        </authorList>
    </citation>
    <scope>NUCLEOTIDE SEQUENCE</scope>
    <source>
        <strain evidence="1">CHK195-11698</strain>
    </source>
</reference>
<reference evidence="1" key="1">
    <citation type="submission" date="2020-10" db="EMBL/GenBank/DDBJ databases">
        <authorList>
            <person name="Gilroy R."/>
        </authorList>
    </citation>
    <scope>NUCLEOTIDE SEQUENCE</scope>
    <source>
        <strain evidence="1">CHK195-11698</strain>
    </source>
</reference>
<dbReference type="Proteomes" id="UP000824175">
    <property type="component" value="Unassembled WGS sequence"/>
</dbReference>
<sequence>MASELHLDTDSLQKHLQSLRLVKQDYTAYREEVRYVMSLLNQDNAINGEGLIENQATVLAYVDEMITQITQLVEIMEEGVRRLEDHLE</sequence>
<proteinExistence type="predicted"/>
<evidence type="ECO:0000313" key="2">
    <source>
        <dbReference type="Proteomes" id="UP000824175"/>
    </source>
</evidence>
<dbReference type="SUPFAM" id="SSF46966">
    <property type="entry name" value="Spectrin repeat"/>
    <property type="match status" value="1"/>
</dbReference>
<name>A0A9D1L126_9FIRM</name>
<comment type="caution">
    <text evidence="1">The sequence shown here is derived from an EMBL/GenBank/DDBJ whole genome shotgun (WGS) entry which is preliminary data.</text>
</comment>
<organism evidence="1 2">
    <name type="scientific">Candidatus Fimiplasma intestinipullorum</name>
    <dbReference type="NCBI Taxonomy" id="2840825"/>
    <lineage>
        <taxon>Bacteria</taxon>
        <taxon>Bacillati</taxon>
        <taxon>Bacillota</taxon>
        <taxon>Clostridia</taxon>
        <taxon>Eubacteriales</taxon>
        <taxon>Candidatus Fimiplasma</taxon>
    </lineage>
</organism>
<dbReference type="EMBL" id="DVMJ01000050">
    <property type="protein sequence ID" value="HIU13512.1"/>
    <property type="molecule type" value="Genomic_DNA"/>
</dbReference>
<gene>
    <name evidence="1" type="ORF">IAD15_05525</name>
</gene>
<dbReference type="AlphaFoldDB" id="A0A9D1L126"/>